<gene>
    <name evidence="1" type="ORF">QRX50_17560</name>
</gene>
<evidence type="ECO:0000313" key="2">
    <source>
        <dbReference type="Proteomes" id="UP001236014"/>
    </source>
</evidence>
<dbReference type="EMBL" id="CP127294">
    <property type="protein sequence ID" value="WIX82441.1"/>
    <property type="molecule type" value="Genomic_DNA"/>
</dbReference>
<keyword evidence="2" id="KW-1185">Reference proteome</keyword>
<evidence type="ECO:0000313" key="1">
    <source>
        <dbReference type="EMBL" id="WIX82441.1"/>
    </source>
</evidence>
<proteinExistence type="predicted"/>
<dbReference type="AlphaFoldDB" id="A0A9Y2IND9"/>
<sequence>MSEAVSGVSLWSSKIFHNVPAAADPFLARARLRRVLGSEAVAAAFAELFTGKAADF</sequence>
<dbReference type="Proteomes" id="UP001236014">
    <property type="component" value="Chromosome"/>
</dbReference>
<name>A0A9Y2IND9_9PSEU</name>
<protein>
    <submittedName>
        <fullName evidence="1">Uncharacterized protein</fullName>
    </submittedName>
</protein>
<reference evidence="1 2" key="1">
    <citation type="submission" date="2023-06" db="EMBL/GenBank/DDBJ databases">
        <authorList>
            <person name="Oyuntsetseg B."/>
            <person name="Kim S.B."/>
        </authorList>
    </citation>
    <scope>NUCLEOTIDE SEQUENCE [LARGE SCALE GENOMIC DNA]</scope>
    <source>
        <strain evidence="1 2">2-15</strain>
    </source>
</reference>
<accession>A0A9Y2IND9</accession>
<dbReference type="RefSeq" id="WP_285973011.1">
    <property type="nucleotide sequence ID" value="NZ_CP127294.1"/>
</dbReference>
<dbReference type="KEGG" id="acab:QRX50_17560"/>
<organism evidence="1 2">
    <name type="scientific">Amycolatopsis carbonis</name>
    <dbReference type="NCBI Taxonomy" id="715471"/>
    <lineage>
        <taxon>Bacteria</taxon>
        <taxon>Bacillati</taxon>
        <taxon>Actinomycetota</taxon>
        <taxon>Actinomycetes</taxon>
        <taxon>Pseudonocardiales</taxon>
        <taxon>Pseudonocardiaceae</taxon>
        <taxon>Amycolatopsis</taxon>
    </lineage>
</organism>